<organism evidence="2 3">
    <name type="scientific">Modicella reniformis</name>
    <dbReference type="NCBI Taxonomy" id="1440133"/>
    <lineage>
        <taxon>Eukaryota</taxon>
        <taxon>Fungi</taxon>
        <taxon>Fungi incertae sedis</taxon>
        <taxon>Mucoromycota</taxon>
        <taxon>Mortierellomycotina</taxon>
        <taxon>Mortierellomycetes</taxon>
        <taxon>Mortierellales</taxon>
        <taxon>Mortierellaceae</taxon>
        <taxon>Modicella</taxon>
    </lineage>
</organism>
<protein>
    <submittedName>
        <fullName evidence="2">Uncharacterized protein</fullName>
    </submittedName>
</protein>
<gene>
    <name evidence="2" type="ORF">BGZ65_012553</name>
</gene>
<feature type="region of interest" description="Disordered" evidence="1">
    <location>
        <begin position="229"/>
        <end position="250"/>
    </location>
</feature>
<reference evidence="2" key="1">
    <citation type="journal article" date="2020" name="Fungal Divers.">
        <title>Resolving the Mortierellaceae phylogeny through synthesis of multi-gene phylogenetics and phylogenomics.</title>
        <authorList>
            <person name="Vandepol N."/>
            <person name="Liber J."/>
            <person name="Desiro A."/>
            <person name="Na H."/>
            <person name="Kennedy M."/>
            <person name="Barry K."/>
            <person name="Grigoriev I.V."/>
            <person name="Miller A.N."/>
            <person name="O'Donnell K."/>
            <person name="Stajich J.E."/>
            <person name="Bonito G."/>
        </authorList>
    </citation>
    <scope>NUCLEOTIDE SEQUENCE</scope>
    <source>
        <strain evidence="2">MES-2147</strain>
    </source>
</reference>
<dbReference type="InterPro" id="IPR029060">
    <property type="entry name" value="PIN-like_dom_sf"/>
</dbReference>
<dbReference type="InterPro" id="IPR006084">
    <property type="entry name" value="XPG/Rad2"/>
</dbReference>
<dbReference type="AlphaFoldDB" id="A0A9P6IMQ5"/>
<dbReference type="Proteomes" id="UP000749646">
    <property type="component" value="Unassembled WGS sequence"/>
</dbReference>
<feature type="region of interest" description="Disordered" evidence="1">
    <location>
        <begin position="285"/>
        <end position="322"/>
    </location>
</feature>
<dbReference type="EMBL" id="JAAAHW010009590">
    <property type="protein sequence ID" value="KAF9938601.1"/>
    <property type="molecule type" value="Genomic_DNA"/>
</dbReference>
<sequence length="322" mass="36124">MENIVVYIDGAACQQKRATLEHRQSLRSKALKDARKEIMELKGRVERNDRVRKQQFISIQKHLNNAFHWNQDARMSFAAFLMEKGWRVRECEYEADVNIASDCKETDIVVTRDSDMLGHSGITTIWRPLSRQGLLIYNVPDLLKCLEMTRHQLTVFCTVSRNDYTRNVPSLGPQANYGIVKSLEGEDSRDVLQKYLAHEQVVCKNKEQLTFKDACDVFIELNQTPLLVEDTPMPSGSNVSESPTLSPTPTTTSLVVCKSKDRLTFKDSCHGVIAIDQTSLLATGDAPSGFNESQSPASLPTPTAILSTEPTNDDLDSLSHSF</sequence>
<comment type="caution">
    <text evidence="2">The sequence shown here is derived from an EMBL/GenBank/DDBJ whole genome shotgun (WGS) entry which is preliminary data.</text>
</comment>
<dbReference type="Gene3D" id="3.40.50.1010">
    <property type="entry name" value="5'-nuclease"/>
    <property type="match status" value="1"/>
</dbReference>
<evidence type="ECO:0000256" key="1">
    <source>
        <dbReference type="SAM" id="MobiDB-lite"/>
    </source>
</evidence>
<evidence type="ECO:0000313" key="2">
    <source>
        <dbReference type="EMBL" id="KAF9938601.1"/>
    </source>
</evidence>
<keyword evidence="3" id="KW-1185">Reference proteome</keyword>
<proteinExistence type="predicted"/>
<dbReference type="OrthoDB" id="2423903at2759"/>
<name>A0A9P6IMQ5_9FUNG</name>
<accession>A0A9P6IMQ5</accession>
<dbReference type="PANTHER" id="PTHR11081">
    <property type="entry name" value="FLAP ENDONUCLEASE FAMILY MEMBER"/>
    <property type="match status" value="1"/>
</dbReference>
<dbReference type="SUPFAM" id="SSF88723">
    <property type="entry name" value="PIN domain-like"/>
    <property type="match status" value="1"/>
</dbReference>
<evidence type="ECO:0000313" key="3">
    <source>
        <dbReference type="Proteomes" id="UP000749646"/>
    </source>
</evidence>
<feature type="compositionally biased region" description="Polar residues" evidence="1">
    <location>
        <begin position="290"/>
        <end position="310"/>
    </location>
</feature>